<evidence type="ECO:0000256" key="7">
    <source>
        <dbReference type="ARBA" id="ARBA00023136"/>
    </source>
</evidence>
<comment type="subcellular location">
    <subcellularLocation>
        <location evidence="1">Cell membrane</location>
        <topology evidence="1">Multi-pass membrane protein</topology>
    </subcellularLocation>
</comment>
<keyword evidence="5 9" id="KW-0812">Transmembrane</keyword>
<feature type="transmembrane region" description="Helical" evidence="9">
    <location>
        <begin position="432"/>
        <end position="452"/>
    </location>
</feature>
<feature type="transmembrane region" description="Helical" evidence="9">
    <location>
        <begin position="57"/>
        <end position="76"/>
    </location>
</feature>
<feature type="transmembrane region" description="Helical" evidence="9">
    <location>
        <begin position="322"/>
        <end position="341"/>
    </location>
</feature>
<keyword evidence="4" id="KW-1003">Cell membrane</keyword>
<evidence type="ECO:0000256" key="6">
    <source>
        <dbReference type="ARBA" id="ARBA00022989"/>
    </source>
</evidence>
<evidence type="ECO:0000256" key="9">
    <source>
        <dbReference type="SAM" id="Phobius"/>
    </source>
</evidence>
<evidence type="ECO:0000256" key="3">
    <source>
        <dbReference type="ARBA" id="ARBA00021069"/>
    </source>
</evidence>
<dbReference type="PANTHER" id="PTHR42770:SF18">
    <property type="entry name" value="ARGININE_AGMATINE ANTIPORTER"/>
    <property type="match status" value="1"/>
</dbReference>
<dbReference type="InterPro" id="IPR002293">
    <property type="entry name" value="AA/rel_permease1"/>
</dbReference>
<evidence type="ECO:0000256" key="8">
    <source>
        <dbReference type="ARBA" id="ARBA00045636"/>
    </source>
</evidence>
<dbReference type="Pfam" id="PF13520">
    <property type="entry name" value="AA_permease_2"/>
    <property type="match status" value="1"/>
</dbReference>
<comment type="similarity">
    <text evidence="2">Belongs to the amino acid-polyamine-organocation (APC) superfamily. Basic amino acid/polyamine antiporter (APA) (TC 2.A.3.2) family.</text>
</comment>
<evidence type="ECO:0000256" key="2">
    <source>
        <dbReference type="ARBA" id="ARBA00008220"/>
    </source>
</evidence>
<dbReference type="PANTHER" id="PTHR42770">
    <property type="entry name" value="AMINO ACID TRANSPORTER-RELATED"/>
    <property type="match status" value="1"/>
</dbReference>
<dbReference type="GO" id="GO:0005886">
    <property type="term" value="C:plasma membrane"/>
    <property type="evidence" value="ECO:0007669"/>
    <property type="project" value="UniProtKB-SubCell"/>
</dbReference>
<evidence type="ECO:0000256" key="1">
    <source>
        <dbReference type="ARBA" id="ARBA00004651"/>
    </source>
</evidence>
<feature type="transmembrane region" description="Helical" evidence="9">
    <location>
        <begin position="372"/>
        <end position="392"/>
    </location>
</feature>
<name>A0A448S235_SERFO</name>
<keyword evidence="6 9" id="KW-1133">Transmembrane helix</keyword>
<feature type="transmembrane region" description="Helical" evidence="9">
    <location>
        <begin position="167"/>
        <end position="186"/>
    </location>
</feature>
<feature type="transmembrane region" description="Helical" evidence="9">
    <location>
        <begin position="238"/>
        <end position="260"/>
    </location>
</feature>
<reference evidence="10 11" key="1">
    <citation type="submission" date="2018-12" db="EMBL/GenBank/DDBJ databases">
        <authorList>
            <consortium name="Pathogen Informatics"/>
        </authorList>
    </citation>
    <scope>NUCLEOTIDE SEQUENCE [LARGE SCALE GENOMIC DNA]</scope>
    <source>
        <strain evidence="10 11">NCTC13193</strain>
    </source>
</reference>
<dbReference type="EMBL" id="LR134492">
    <property type="protein sequence ID" value="VEI61870.1"/>
    <property type="molecule type" value="Genomic_DNA"/>
</dbReference>
<evidence type="ECO:0000313" key="11">
    <source>
        <dbReference type="Proteomes" id="UP000270487"/>
    </source>
</evidence>
<evidence type="ECO:0000256" key="4">
    <source>
        <dbReference type="ARBA" id="ARBA00022475"/>
    </source>
</evidence>
<organism evidence="10 11">
    <name type="scientific">Serratia fonticola</name>
    <dbReference type="NCBI Taxonomy" id="47917"/>
    <lineage>
        <taxon>Bacteria</taxon>
        <taxon>Pseudomonadati</taxon>
        <taxon>Pseudomonadota</taxon>
        <taxon>Gammaproteobacteria</taxon>
        <taxon>Enterobacterales</taxon>
        <taxon>Yersiniaceae</taxon>
        <taxon>Serratia</taxon>
    </lineage>
</organism>
<dbReference type="InterPro" id="IPR050367">
    <property type="entry name" value="APC_superfamily"/>
</dbReference>
<evidence type="ECO:0000256" key="5">
    <source>
        <dbReference type="ARBA" id="ARBA00022692"/>
    </source>
</evidence>
<dbReference type="Proteomes" id="UP000270487">
    <property type="component" value="Chromosome"/>
</dbReference>
<feature type="transmembrane region" description="Helical" evidence="9">
    <location>
        <begin position="398"/>
        <end position="420"/>
    </location>
</feature>
<comment type="function">
    <text evidence="8">Major component of the acid-resistance (AR) system allowing enteric pathogens to survive the acidic environment in the stomach. Exchanges extracellular arginine for its intracellular decarboxylation product agmatine (Agm) thereby expelling intracellular protons. Probably undergoes several conformational states in order to translocate the substrate across the membrane; keeps the substrate accessible to only 1 side of the membrane at a time by opening and closing 3 membrane-internal gates.</text>
</comment>
<feature type="transmembrane region" description="Helical" evidence="9">
    <location>
        <begin position="136"/>
        <end position="161"/>
    </location>
</feature>
<keyword evidence="7 9" id="KW-0472">Membrane</keyword>
<accession>A0A448S235</accession>
<sequence>MGAVHKRNACQRFHTLIGLRFIPMGAIRTLFKMCINAIMMGNIMASVNTASVKKMGLVALTLVTASNMMGSGVFMLPTNLAGIGSISLFGWVITIVGVIALALVFAKNSMVTPRDGGIIAYASDAFGPFIGFQTTICYWISAWVGNVALLVAGVGYLSYFFPILKDPLVSSITAIVILWGFIALASLGARVAGRSQSFTACCMLVVVLGIGFIGWFWFKPALFTEVYNGTKGSDASAILSAASLALWGFLGVESAVVSSGQVENPESTVPKATVLGLLIAAVCYVTSCSVIMGLVPHSELVNSAAPFADAARYMFGEFAGEVVSALSIVACFGSISGWLILQSEAPKAGAKQGLFPKFFAVVNKNDVPMKGLIFTGVLMTAVLLFTASPNLAKQFQVIVLMSVFASLLPYIYALVALPIIMVAKSMNKGGGFIFYCTLAVIGILYSLFALFGSGGNAMFWGY</sequence>
<feature type="transmembrane region" description="Helical" evidence="9">
    <location>
        <begin position="88"/>
        <end position="106"/>
    </location>
</feature>
<dbReference type="AlphaFoldDB" id="A0A448S235"/>
<evidence type="ECO:0000313" key="10">
    <source>
        <dbReference type="EMBL" id="VEI61870.1"/>
    </source>
</evidence>
<protein>
    <recommendedName>
        <fullName evidence="3">Arginine/agmatine antiporter</fullName>
    </recommendedName>
</protein>
<dbReference type="Gene3D" id="1.20.1740.10">
    <property type="entry name" value="Amino acid/polyamine transporter I"/>
    <property type="match status" value="1"/>
</dbReference>
<proteinExistence type="inferred from homology"/>
<feature type="transmembrane region" description="Helical" evidence="9">
    <location>
        <begin position="272"/>
        <end position="295"/>
    </location>
</feature>
<dbReference type="GO" id="GO:0022857">
    <property type="term" value="F:transmembrane transporter activity"/>
    <property type="evidence" value="ECO:0007669"/>
    <property type="project" value="InterPro"/>
</dbReference>
<dbReference type="PIRSF" id="PIRSF006060">
    <property type="entry name" value="AA_transporter"/>
    <property type="match status" value="1"/>
</dbReference>
<gene>
    <name evidence="10" type="primary">adiC_1</name>
    <name evidence="10" type="ORF">NCTC13193_00072</name>
</gene>
<feature type="transmembrane region" description="Helical" evidence="9">
    <location>
        <begin position="198"/>
        <end position="218"/>
    </location>
</feature>